<dbReference type="Gene3D" id="3.50.50.60">
    <property type="entry name" value="FAD/NAD(P)-binding domain"/>
    <property type="match status" value="1"/>
</dbReference>
<keyword evidence="8" id="KW-1185">Reference proteome</keyword>
<evidence type="ECO:0000256" key="4">
    <source>
        <dbReference type="ARBA" id="ARBA00023002"/>
    </source>
</evidence>
<dbReference type="SUPFAM" id="SSF51905">
    <property type="entry name" value="FAD/NAD(P)-binding domain"/>
    <property type="match status" value="1"/>
</dbReference>
<evidence type="ECO:0000256" key="1">
    <source>
        <dbReference type="ARBA" id="ARBA00007801"/>
    </source>
</evidence>
<evidence type="ECO:0000313" key="7">
    <source>
        <dbReference type="EMBL" id="KAK4501615.1"/>
    </source>
</evidence>
<proteinExistence type="inferred from homology"/>
<evidence type="ECO:0008006" key="9">
    <source>
        <dbReference type="Google" id="ProtNLM"/>
    </source>
</evidence>
<sequence>MSPGKLNDENGSSEGEVYDVAVVGAGPAGLTLAANLVRFGIKTAIIDERPDKTSTGRADGLQPKTIETLKQMRLADNLLKRGVRIHDICFWSSTTETPLRRTGREVHYPPVVDLLDPYILLVHQGMVEDVFLDDLQSRGVNVVRNASFSSYSSDNGDDRPLEVLYHDQVIGSSQVLRSRYLVGCDGAHSRVRKSMGVEAEGASSEAIWGVLDGEIETDFPDLWSKAVVFSHKYGNVLCIPRERGMTRLYIELKSEDGSRLPKERATQDFVMEQARLIFQPYELQWTKVEWFGIYQIGQRVATHFTDDSQRVFIAGDASHTHSPKAAQGMNTSMHDSLNLAWKLNLAVRGLAKPQLLETYEHERRKVAQDLINFDFEHANAFHAGDPEALAQNFLKNIRFISGVGAEYKSNIINQPSLPDAPLQPGSLLTPARANRYIDANPVDLQLDIPMLGQFRMYIICHDLLQVKPFLDVFCEEIATSLETSAPALSYMKKPRTRNESDEYVRPERYLTFNNLVTPALITATPKADFEIADLPELLRCSPWTVYLDDCAAQNRDQKHCFEKWGGDMAGNECAVINVRPDGYIGHSHRCDVVKDSPQDAAGVVYSYYSSFLEI</sequence>
<comment type="caution">
    <text evidence="7">The sequence shown here is derived from an EMBL/GenBank/DDBJ whole genome shotgun (WGS) entry which is preliminary data.</text>
</comment>
<gene>
    <name evidence="7" type="ORF">PRZ48_007424</name>
</gene>
<keyword evidence="3" id="KW-0274">FAD</keyword>
<evidence type="ECO:0000256" key="3">
    <source>
        <dbReference type="ARBA" id="ARBA00022827"/>
    </source>
</evidence>
<dbReference type="SUPFAM" id="SSF54373">
    <property type="entry name" value="FAD-linked reductases, C-terminal domain"/>
    <property type="match status" value="1"/>
</dbReference>
<evidence type="ECO:0000313" key="8">
    <source>
        <dbReference type="Proteomes" id="UP001305779"/>
    </source>
</evidence>
<evidence type="ECO:0000259" key="5">
    <source>
        <dbReference type="Pfam" id="PF01494"/>
    </source>
</evidence>
<feature type="domain" description="Phenol hydroxylase-like C-terminal dimerisation" evidence="6">
    <location>
        <begin position="406"/>
        <end position="591"/>
    </location>
</feature>
<keyword evidence="4" id="KW-0560">Oxidoreductase</keyword>
<dbReference type="PANTHER" id="PTHR43004">
    <property type="entry name" value="TRK SYSTEM POTASSIUM UPTAKE PROTEIN"/>
    <property type="match status" value="1"/>
</dbReference>
<evidence type="ECO:0000259" key="6">
    <source>
        <dbReference type="Pfam" id="PF07976"/>
    </source>
</evidence>
<dbReference type="SUPFAM" id="SSF52833">
    <property type="entry name" value="Thioredoxin-like"/>
    <property type="match status" value="1"/>
</dbReference>
<dbReference type="InterPro" id="IPR038220">
    <property type="entry name" value="PHOX_C_sf"/>
</dbReference>
<name>A0ABR0EKA5_ZASCE</name>
<dbReference type="PANTHER" id="PTHR43004:SF4">
    <property type="entry name" value="FAD-BINDING DOMAIN-CONTAINING PROTEIN"/>
    <property type="match status" value="1"/>
</dbReference>
<dbReference type="EMBL" id="JAXOVC010000005">
    <property type="protein sequence ID" value="KAK4501615.1"/>
    <property type="molecule type" value="Genomic_DNA"/>
</dbReference>
<reference evidence="7 8" key="1">
    <citation type="journal article" date="2023" name="G3 (Bethesda)">
        <title>A chromosome-level genome assembly of Zasmidium syzygii isolated from banana leaves.</title>
        <authorList>
            <person name="van Westerhoven A.C."/>
            <person name="Mehrabi R."/>
            <person name="Talebi R."/>
            <person name="Steentjes M.B.F."/>
            <person name="Corcolon B."/>
            <person name="Chong P.A."/>
            <person name="Kema G.H.J."/>
            <person name="Seidl M.F."/>
        </authorList>
    </citation>
    <scope>NUCLEOTIDE SEQUENCE [LARGE SCALE GENOMIC DNA]</scope>
    <source>
        <strain evidence="7 8">P124</strain>
    </source>
</reference>
<dbReference type="InterPro" id="IPR050641">
    <property type="entry name" value="RIFMO-like"/>
</dbReference>
<protein>
    <recommendedName>
        <fullName evidence="9">FAD binding domain-containing protein</fullName>
    </recommendedName>
</protein>
<dbReference type="Gene3D" id="3.40.30.20">
    <property type="match status" value="1"/>
</dbReference>
<dbReference type="InterPro" id="IPR036188">
    <property type="entry name" value="FAD/NAD-bd_sf"/>
</dbReference>
<keyword evidence="2" id="KW-0285">Flavoprotein</keyword>
<dbReference type="InterPro" id="IPR002938">
    <property type="entry name" value="FAD-bd"/>
</dbReference>
<dbReference type="Pfam" id="PF01494">
    <property type="entry name" value="FAD_binding_3"/>
    <property type="match status" value="1"/>
</dbReference>
<dbReference type="Proteomes" id="UP001305779">
    <property type="component" value="Unassembled WGS sequence"/>
</dbReference>
<feature type="domain" description="FAD-binding" evidence="5">
    <location>
        <begin position="18"/>
        <end position="373"/>
    </location>
</feature>
<organism evidence="7 8">
    <name type="scientific">Zasmidium cellare</name>
    <name type="common">Wine cellar mold</name>
    <name type="synonym">Racodium cellare</name>
    <dbReference type="NCBI Taxonomy" id="395010"/>
    <lineage>
        <taxon>Eukaryota</taxon>
        <taxon>Fungi</taxon>
        <taxon>Dikarya</taxon>
        <taxon>Ascomycota</taxon>
        <taxon>Pezizomycotina</taxon>
        <taxon>Dothideomycetes</taxon>
        <taxon>Dothideomycetidae</taxon>
        <taxon>Mycosphaerellales</taxon>
        <taxon>Mycosphaerellaceae</taxon>
        <taxon>Zasmidium</taxon>
    </lineage>
</organism>
<comment type="similarity">
    <text evidence="1">Belongs to the PheA/TfdB FAD monooxygenase family.</text>
</comment>
<dbReference type="InterPro" id="IPR036249">
    <property type="entry name" value="Thioredoxin-like_sf"/>
</dbReference>
<dbReference type="PRINTS" id="PR00420">
    <property type="entry name" value="RNGMNOXGNASE"/>
</dbReference>
<dbReference type="InterPro" id="IPR012941">
    <property type="entry name" value="Phe_hydrox_C_dim_dom"/>
</dbReference>
<evidence type="ECO:0000256" key="2">
    <source>
        <dbReference type="ARBA" id="ARBA00022630"/>
    </source>
</evidence>
<dbReference type="Gene3D" id="3.30.9.10">
    <property type="entry name" value="D-Amino Acid Oxidase, subunit A, domain 2"/>
    <property type="match status" value="1"/>
</dbReference>
<accession>A0ABR0EKA5</accession>
<dbReference type="Pfam" id="PF07976">
    <property type="entry name" value="Phe_hydrox_dim"/>
    <property type="match status" value="1"/>
</dbReference>